<dbReference type="InterPro" id="IPR036852">
    <property type="entry name" value="Peptidase_S8/S53_dom_sf"/>
</dbReference>
<dbReference type="PRINTS" id="PR00723">
    <property type="entry name" value="SUBTILISIN"/>
</dbReference>
<gene>
    <name evidence="8" type="ORF">RFM27_12390</name>
</gene>
<feature type="active site" description="Charge relay system" evidence="5">
    <location>
        <position position="462"/>
    </location>
</feature>
<evidence type="ECO:0000313" key="9">
    <source>
        <dbReference type="Proteomes" id="UP001271780"/>
    </source>
</evidence>
<dbReference type="RefSeq" id="WP_320315406.1">
    <property type="nucleotide sequence ID" value="NZ_JAVIIX010000002.1"/>
</dbReference>
<accession>A0ABU4XDL0</accession>
<evidence type="ECO:0000313" key="8">
    <source>
        <dbReference type="EMBL" id="MDX8472873.1"/>
    </source>
</evidence>
<dbReference type="PANTHER" id="PTHR43806:SF11">
    <property type="entry name" value="CEREVISIN-RELATED"/>
    <property type="match status" value="1"/>
</dbReference>
<evidence type="ECO:0000256" key="5">
    <source>
        <dbReference type="PROSITE-ProRule" id="PRU01240"/>
    </source>
</evidence>
<dbReference type="EMBL" id="JAVIIZ010000005">
    <property type="protein sequence ID" value="MDX8472873.1"/>
    <property type="molecule type" value="Genomic_DNA"/>
</dbReference>
<comment type="caution">
    <text evidence="8">The sequence shown here is derived from an EMBL/GenBank/DDBJ whole genome shotgun (WGS) entry which is preliminary data.</text>
</comment>
<dbReference type="PROSITE" id="PS51892">
    <property type="entry name" value="SUBTILASE"/>
    <property type="match status" value="1"/>
</dbReference>
<dbReference type="InterPro" id="IPR022398">
    <property type="entry name" value="Peptidase_S8_His-AS"/>
</dbReference>
<evidence type="ECO:0000256" key="6">
    <source>
        <dbReference type="SAM" id="MobiDB-lite"/>
    </source>
</evidence>
<keyword evidence="3 5" id="KW-0378">Hydrolase</keyword>
<dbReference type="Pfam" id="PF00082">
    <property type="entry name" value="Peptidase_S8"/>
    <property type="match status" value="1"/>
</dbReference>
<protein>
    <submittedName>
        <fullName evidence="8">S8 family peptidase</fullName>
        <ecNumber evidence="8">3.4.-.-</ecNumber>
    </submittedName>
</protein>
<dbReference type="CDD" id="cd07487">
    <property type="entry name" value="Peptidases_S8_1"/>
    <property type="match status" value="1"/>
</dbReference>
<sequence length="718" mass="78831">MASATRWPVLDDDTLRRFVIQTFGHTRRTQDSPIAPDVWIALIRRAERIAKARHTDKTPPDHKVDILITPWRGASPGEIAAYLRVAPKDHEDADVEMVALNSGFIVAAVDLGTIVQIVMPMTDWWQSLSDRFWTNLTDYKSYSDLERSGDPLSRILSKCRNDGIQYFRLAAVAGFAQAMKGANAADAKKLIAIVRKFADLSRNGSAEGAESFGQDQFDLPLKRAEPKAEDLMSLIWPFEYAFAAALGGYARRRQSAEVETPSPGPASPTSSDRKALKVLRQPHVYAVNLNRPAAPMLFDSRRTVKADAAQRLFEIDTSAMTYAVIDGGIDALHPAFLNWADPSLEQSIARAKATDEAEGFVVTIDQACGPREKLERLKRSRIVKTYDFTRLRLIQNAAYSSNNDNLPPEIVAVLNDPAFADNIAHLRMRGDFARDLDWTIIEPLIEIPHDSADAYKVPLSSHGTHVAGILAANLEKPEDIRQPLIGMCPDLKILDLRVFDDDGHSEEFTILSAVEFIGWINRNRDYPVVHGANLSLALRHYVDSYACGRTPICEACNRLSDSGTVVVVAAGNTGFDAEAKQQSMGRGYRQITITDPGNADGVITVGSTHRRDPHAYGVSYFSSRGPTGDGRRKPDLVAPGEKITSSVPGGKTESMDGTSMAAPHVSGAAVLLMARNPELIGRPARIKEILMRTATDLGRERDFQGAGLVDVLRALQSI</sequence>
<dbReference type="InterPro" id="IPR000209">
    <property type="entry name" value="Peptidase_S8/S53_dom"/>
</dbReference>
<proteinExistence type="inferred from homology"/>
<dbReference type="SUPFAM" id="SSF52743">
    <property type="entry name" value="Subtilisin-like"/>
    <property type="match status" value="1"/>
</dbReference>
<feature type="active site" description="Charge relay system" evidence="5">
    <location>
        <position position="326"/>
    </location>
</feature>
<feature type="region of interest" description="Disordered" evidence="6">
    <location>
        <begin position="615"/>
        <end position="635"/>
    </location>
</feature>
<reference evidence="8 9" key="1">
    <citation type="submission" date="2023-08" db="EMBL/GenBank/DDBJ databases">
        <title>Implementing the SeqCode for naming new Mesorhizobium species isolated from Vachellia karroo root nodules.</title>
        <authorList>
            <person name="Van Lill M."/>
        </authorList>
    </citation>
    <scope>NUCLEOTIDE SEQUENCE [LARGE SCALE GENOMIC DNA]</scope>
    <source>
        <strain evidence="8 9">VK23A</strain>
    </source>
</reference>
<evidence type="ECO:0000256" key="4">
    <source>
        <dbReference type="ARBA" id="ARBA00022825"/>
    </source>
</evidence>
<dbReference type="PROSITE" id="PS00138">
    <property type="entry name" value="SUBTILASE_SER"/>
    <property type="match status" value="1"/>
</dbReference>
<dbReference type="GO" id="GO:0016787">
    <property type="term" value="F:hydrolase activity"/>
    <property type="evidence" value="ECO:0007669"/>
    <property type="project" value="UniProtKB-KW"/>
</dbReference>
<dbReference type="PROSITE" id="PS00137">
    <property type="entry name" value="SUBTILASE_HIS"/>
    <property type="match status" value="1"/>
</dbReference>
<evidence type="ECO:0000259" key="7">
    <source>
        <dbReference type="Pfam" id="PF00082"/>
    </source>
</evidence>
<keyword evidence="4 5" id="KW-0720">Serine protease</keyword>
<comment type="similarity">
    <text evidence="1 5">Belongs to the peptidase S8 family.</text>
</comment>
<dbReference type="PANTHER" id="PTHR43806">
    <property type="entry name" value="PEPTIDASE S8"/>
    <property type="match status" value="1"/>
</dbReference>
<dbReference type="InterPro" id="IPR050131">
    <property type="entry name" value="Peptidase_S8_subtilisin-like"/>
</dbReference>
<dbReference type="Proteomes" id="UP001271780">
    <property type="component" value="Unassembled WGS sequence"/>
</dbReference>
<name>A0ABU4XDL0_9HYPH</name>
<keyword evidence="9" id="KW-1185">Reference proteome</keyword>
<dbReference type="InterPro" id="IPR023828">
    <property type="entry name" value="Peptidase_S8_Ser-AS"/>
</dbReference>
<keyword evidence="2 5" id="KW-0645">Protease</keyword>
<dbReference type="InterPro" id="IPR015500">
    <property type="entry name" value="Peptidase_S8_subtilisin-rel"/>
</dbReference>
<evidence type="ECO:0000256" key="2">
    <source>
        <dbReference type="ARBA" id="ARBA00022670"/>
    </source>
</evidence>
<organism evidence="8 9">
    <name type="scientific">Mesorhizobium dulcispinae</name>
    <dbReference type="NCBI Taxonomy" id="3072316"/>
    <lineage>
        <taxon>Bacteria</taxon>
        <taxon>Pseudomonadati</taxon>
        <taxon>Pseudomonadota</taxon>
        <taxon>Alphaproteobacteria</taxon>
        <taxon>Hyphomicrobiales</taxon>
        <taxon>Phyllobacteriaceae</taxon>
        <taxon>Mesorhizobium</taxon>
    </lineage>
</organism>
<dbReference type="Gene3D" id="3.40.50.200">
    <property type="entry name" value="Peptidase S8/S53 domain"/>
    <property type="match status" value="1"/>
</dbReference>
<feature type="domain" description="Peptidase S8/S53" evidence="7">
    <location>
        <begin position="455"/>
        <end position="703"/>
    </location>
</feature>
<dbReference type="EC" id="3.4.-.-" evidence="8"/>
<evidence type="ECO:0000256" key="3">
    <source>
        <dbReference type="ARBA" id="ARBA00022801"/>
    </source>
</evidence>
<feature type="active site" description="Charge relay system" evidence="5">
    <location>
        <position position="659"/>
    </location>
</feature>
<evidence type="ECO:0000256" key="1">
    <source>
        <dbReference type="ARBA" id="ARBA00011073"/>
    </source>
</evidence>